<gene>
    <name evidence="2" type="ORF">N0F65_004650</name>
</gene>
<comment type="caution">
    <text evidence="2">The sequence shown here is derived from an EMBL/GenBank/DDBJ whole genome shotgun (WGS) entry which is preliminary data.</text>
</comment>
<dbReference type="Proteomes" id="UP001146120">
    <property type="component" value="Unassembled WGS sequence"/>
</dbReference>
<reference evidence="2" key="1">
    <citation type="submission" date="2022-11" db="EMBL/GenBank/DDBJ databases">
        <authorList>
            <person name="Morgan W.R."/>
            <person name="Tartar A."/>
        </authorList>
    </citation>
    <scope>NUCLEOTIDE SEQUENCE</scope>
    <source>
        <strain evidence="2">ARSEF 373</strain>
    </source>
</reference>
<evidence type="ECO:0000313" key="2">
    <source>
        <dbReference type="EMBL" id="DBA03373.1"/>
    </source>
</evidence>
<dbReference type="EMBL" id="DAKRPA010000020">
    <property type="protein sequence ID" value="DBA03373.1"/>
    <property type="molecule type" value="Genomic_DNA"/>
</dbReference>
<organism evidence="2 3">
    <name type="scientific">Lagenidium giganteum</name>
    <dbReference type="NCBI Taxonomy" id="4803"/>
    <lineage>
        <taxon>Eukaryota</taxon>
        <taxon>Sar</taxon>
        <taxon>Stramenopiles</taxon>
        <taxon>Oomycota</taxon>
        <taxon>Peronosporomycetes</taxon>
        <taxon>Pythiales</taxon>
        <taxon>Pythiaceae</taxon>
    </lineage>
</organism>
<evidence type="ECO:0000256" key="1">
    <source>
        <dbReference type="SAM" id="MobiDB-lite"/>
    </source>
</evidence>
<accession>A0AAV2Z7I4</accession>
<reference evidence="2" key="2">
    <citation type="journal article" date="2023" name="Microbiol Resour">
        <title>Decontamination and Annotation of the Draft Genome Sequence of the Oomycete Lagenidium giganteum ARSEF 373.</title>
        <authorList>
            <person name="Morgan W.R."/>
            <person name="Tartar A."/>
        </authorList>
    </citation>
    <scope>NUCLEOTIDE SEQUENCE</scope>
    <source>
        <strain evidence="2">ARSEF 373</strain>
    </source>
</reference>
<protein>
    <submittedName>
        <fullName evidence="2">Uncharacterized protein</fullName>
    </submittedName>
</protein>
<evidence type="ECO:0000313" key="3">
    <source>
        <dbReference type="Proteomes" id="UP001146120"/>
    </source>
</evidence>
<proteinExistence type="predicted"/>
<sequence>MAFYNDGEKVQVGSRSSFRGARDQVILDERQRQNTVASTIGKSFYEEEDEDDKDEEQRQKQGTPINSGIVIAMTRVTERNAASERRAGDLVVDAIATTSSEHIASWKMSLSTLPYNPHSLQAMDRAFRR</sequence>
<dbReference type="AlphaFoldDB" id="A0AAV2Z7I4"/>
<feature type="region of interest" description="Disordered" evidence="1">
    <location>
        <begin position="1"/>
        <end position="68"/>
    </location>
</feature>
<name>A0AAV2Z7I4_9STRA</name>
<keyword evidence="3" id="KW-1185">Reference proteome</keyword>
<feature type="compositionally biased region" description="Basic and acidic residues" evidence="1">
    <location>
        <begin position="20"/>
        <end position="32"/>
    </location>
</feature>